<proteinExistence type="predicted"/>
<dbReference type="AlphaFoldDB" id="F4RXK7"/>
<evidence type="ECO:0000313" key="2">
    <source>
        <dbReference type="Proteomes" id="UP000001072"/>
    </source>
</evidence>
<name>F4RXK7_MELLP</name>
<dbReference type="GeneID" id="18929078"/>
<gene>
    <name evidence="1" type="ORF">MELLADRAFT_57034</name>
</gene>
<keyword evidence="2" id="KW-1185">Reference proteome</keyword>
<dbReference type="RefSeq" id="XP_007413988.1">
    <property type="nucleotide sequence ID" value="XM_007413926.1"/>
</dbReference>
<dbReference type="VEuPathDB" id="FungiDB:MELLADRAFT_57034"/>
<dbReference type="EMBL" id="GL883128">
    <property type="protein sequence ID" value="EGG02875.1"/>
    <property type="molecule type" value="Genomic_DNA"/>
</dbReference>
<accession>F4RXK7</accession>
<dbReference type="Proteomes" id="UP000001072">
    <property type="component" value="Unassembled WGS sequence"/>
</dbReference>
<reference evidence="2" key="1">
    <citation type="journal article" date="2011" name="Proc. Natl. Acad. Sci. U.S.A.">
        <title>Obligate biotrophy features unraveled by the genomic analysis of rust fungi.</title>
        <authorList>
            <person name="Duplessis S."/>
            <person name="Cuomo C.A."/>
            <person name="Lin Y.-C."/>
            <person name="Aerts A."/>
            <person name="Tisserant E."/>
            <person name="Veneault-Fourrey C."/>
            <person name="Joly D.L."/>
            <person name="Hacquard S."/>
            <person name="Amselem J."/>
            <person name="Cantarel B.L."/>
            <person name="Chiu R."/>
            <person name="Coutinho P.M."/>
            <person name="Feau N."/>
            <person name="Field M."/>
            <person name="Frey P."/>
            <person name="Gelhaye E."/>
            <person name="Goldberg J."/>
            <person name="Grabherr M.G."/>
            <person name="Kodira C.D."/>
            <person name="Kohler A."/>
            <person name="Kuees U."/>
            <person name="Lindquist E.A."/>
            <person name="Lucas S.M."/>
            <person name="Mago R."/>
            <person name="Mauceli E."/>
            <person name="Morin E."/>
            <person name="Murat C."/>
            <person name="Pangilinan J.L."/>
            <person name="Park R."/>
            <person name="Pearson M."/>
            <person name="Quesneville H."/>
            <person name="Rouhier N."/>
            <person name="Sakthikumar S."/>
            <person name="Salamov A.A."/>
            <person name="Schmutz J."/>
            <person name="Selles B."/>
            <person name="Shapiro H."/>
            <person name="Tanguay P."/>
            <person name="Tuskan G.A."/>
            <person name="Henrissat B."/>
            <person name="Van de Peer Y."/>
            <person name="Rouze P."/>
            <person name="Ellis J.G."/>
            <person name="Dodds P.N."/>
            <person name="Schein J.E."/>
            <person name="Zhong S."/>
            <person name="Hamelin R.C."/>
            <person name="Grigoriev I.V."/>
            <person name="Szabo L.J."/>
            <person name="Martin F."/>
        </authorList>
    </citation>
    <scope>NUCLEOTIDE SEQUENCE [LARGE SCALE GENOMIC DNA]</scope>
    <source>
        <strain evidence="2">98AG31 / pathotype 3-4-7</strain>
    </source>
</reference>
<evidence type="ECO:0000313" key="1">
    <source>
        <dbReference type="EMBL" id="EGG02875.1"/>
    </source>
</evidence>
<sequence length="115" mass="12796">MNFNILSCRQPHAVISPELFKAELDDPSTARSIGFSHGLKQNAPGIPSDPVCTRVLENLGIRNPSAAATRFVSSDSLAANPRITARMKRGRNEKYEFAHVNYVEMKSRRNEEAPK</sequence>
<dbReference type="HOGENOM" id="CLU_2109569_0_0_1"/>
<protein>
    <submittedName>
        <fullName evidence="1">Uncharacterized protein</fullName>
    </submittedName>
</protein>
<dbReference type="InParanoid" id="F4RXK7"/>
<dbReference type="KEGG" id="mlr:MELLADRAFT_57034"/>
<organism evidence="2">
    <name type="scientific">Melampsora larici-populina (strain 98AG31 / pathotype 3-4-7)</name>
    <name type="common">Poplar leaf rust fungus</name>
    <dbReference type="NCBI Taxonomy" id="747676"/>
    <lineage>
        <taxon>Eukaryota</taxon>
        <taxon>Fungi</taxon>
        <taxon>Dikarya</taxon>
        <taxon>Basidiomycota</taxon>
        <taxon>Pucciniomycotina</taxon>
        <taxon>Pucciniomycetes</taxon>
        <taxon>Pucciniales</taxon>
        <taxon>Melampsoraceae</taxon>
        <taxon>Melampsora</taxon>
    </lineage>
</organism>